<dbReference type="Pfam" id="PF01370">
    <property type="entry name" value="Epimerase"/>
    <property type="match status" value="1"/>
</dbReference>
<dbReference type="InterPro" id="IPR001509">
    <property type="entry name" value="Epimerase_deHydtase"/>
</dbReference>
<dbReference type="InterPro" id="IPR050425">
    <property type="entry name" value="NAD(P)_dehydrat-like"/>
</dbReference>
<protein>
    <recommendedName>
        <fullName evidence="3">NAD-dependent epimerase/dehydratase domain-containing protein</fullName>
    </recommendedName>
</protein>
<dbReference type="SUPFAM" id="SSF51735">
    <property type="entry name" value="NAD(P)-binding Rossmann-fold domains"/>
    <property type="match status" value="1"/>
</dbReference>
<evidence type="ECO:0000259" key="3">
    <source>
        <dbReference type="Pfam" id="PF01370"/>
    </source>
</evidence>
<dbReference type="CDD" id="cd08958">
    <property type="entry name" value="FR_SDR_e"/>
    <property type="match status" value="1"/>
</dbReference>
<feature type="domain" description="NAD-dependent epimerase/dehydratase" evidence="3">
    <location>
        <begin position="21"/>
        <end position="270"/>
    </location>
</feature>
<dbReference type="GO" id="GO:0016616">
    <property type="term" value="F:oxidoreductase activity, acting on the CH-OH group of donors, NAD or NADP as acceptor"/>
    <property type="evidence" value="ECO:0000318"/>
    <property type="project" value="GO_Central"/>
</dbReference>
<accession>A0A022RIM9</accession>
<dbReference type="PANTHER" id="PTHR10366:SF696">
    <property type="entry name" value="OS07G0601900 PROTEIN"/>
    <property type="match status" value="1"/>
</dbReference>
<reference evidence="4 5" key="1">
    <citation type="journal article" date="2013" name="Proc. Natl. Acad. Sci. U.S.A.">
        <title>Fine-scale variation in meiotic recombination in Mimulus inferred from population shotgun sequencing.</title>
        <authorList>
            <person name="Hellsten U."/>
            <person name="Wright K.M."/>
            <person name="Jenkins J."/>
            <person name="Shu S."/>
            <person name="Yuan Y."/>
            <person name="Wessler S.R."/>
            <person name="Schmutz J."/>
            <person name="Willis J.H."/>
            <person name="Rokhsar D.S."/>
        </authorList>
    </citation>
    <scope>NUCLEOTIDE SEQUENCE [LARGE SCALE GENOMIC DNA]</scope>
    <source>
        <strain evidence="5">cv. DUN x IM62</strain>
    </source>
</reference>
<keyword evidence="2" id="KW-0560">Oxidoreductase</keyword>
<keyword evidence="5" id="KW-1185">Reference proteome</keyword>
<gene>
    <name evidence="4" type="ORF">MIMGU_mgv1a009197mg</name>
</gene>
<keyword evidence="1" id="KW-0521">NADP</keyword>
<organism evidence="4 5">
    <name type="scientific">Erythranthe guttata</name>
    <name type="common">Yellow monkey flower</name>
    <name type="synonym">Mimulus guttatus</name>
    <dbReference type="NCBI Taxonomy" id="4155"/>
    <lineage>
        <taxon>Eukaryota</taxon>
        <taxon>Viridiplantae</taxon>
        <taxon>Streptophyta</taxon>
        <taxon>Embryophyta</taxon>
        <taxon>Tracheophyta</taxon>
        <taxon>Spermatophyta</taxon>
        <taxon>Magnoliopsida</taxon>
        <taxon>eudicotyledons</taxon>
        <taxon>Gunneridae</taxon>
        <taxon>Pentapetalae</taxon>
        <taxon>asterids</taxon>
        <taxon>lamiids</taxon>
        <taxon>Lamiales</taxon>
        <taxon>Phrymaceae</taxon>
        <taxon>Erythranthe</taxon>
    </lineage>
</organism>
<dbReference type="FunFam" id="3.40.50.720:FF:000645">
    <property type="entry name" value="Anthocyanidin reductase ((2S)-flavan-3-ol-forming)"/>
    <property type="match status" value="1"/>
</dbReference>
<dbReference type="AlphaFoldDB" id="A0A022RIM9"/>
<dbReference type="PhylomeDB" id="A0A022RIM9"/>
<dbReference type="STRING" id="4155.A0A022RIM9"/>
<evidence type="ECO:0000256" key="2">
    <source>
        <dbReference type="ARBA" id="ARBA00023002"/>
    </source>
</evidence>
<dbReference type="PANTHER" id="PTHR10366">
    <property type="entry name" value="NAD DEPENDENT EPIMERASE/DEHYDRATASE"/>
    <property type="match status" value="1"/>
</dbReference>
<dbReference type="eggNOG" id="KOG1502">
    <property type="taxonomic scope" value="Eukaryota"/>
</dbReference>
<evidence type="ECO:0000313" key="5">
    <source>
        <dbReference type="Proteomes" id="UP000030748"/>
    </source>
</evidence>
<dbReference type="InterPro" id="IPR036291">
    <property type="entry name" value="NAD(P)-bd_dom_sf"/>
</dbReference>
<dbReference type="Proteomes" id="UP000030748">
    <property type="component" value="Unassembled WGS sequence"/>
</dbReference>
<sequence>MIYISKLRNTYMEIISKDIKVCVTGGSGYLGSCLIKKLLHRGYTVHATLRNLGENSKTGFLKSLPSAETRLKLFEADIYNPQEFETAIRGCQYVFHVATPILHIQNSKYKDTSEAAIDGVRSIAELCIRSKTVKRLVYTSSITAASPLKEDGSCFKPLMDELCWTPYLNLSCTYINDFVLDYVKSKTSSEKEILRYNNGESMEVVSLACGLVGGETLFSYLPSSLPNVLSQLLRNQIAFDQLRLLQELLGSIPMVHIDDVCDAHIFCIEKTSLKGRFLCAVETCTIEEMADCYQQIHPEFPILEGFKCGPDGRSKCDLTKLRKEGFEFKYGLKEILNDSVECAKRLGFL</sequence>
<evidence type="ECO:0000256" key="1">
    <source>
        <dbReference type="ARBA" id="ARBA00022857"/>
    </source>
</evidence>
<proteinExistence type="predicted"/>
<dbReference type="EMBL" id="KI630433">
    <property type="protein sequence ID" value="EYU40026.1"/>
    <property type="molecule type" value="Genomic_DNA"/>
</dbReference>
<name>A0A022RIM9_ERYGU</name>
<dbReference type="Gene3D" id="3.40.50.720">
    <property type="entry name" value="NAD(P)-binding Rossmann-like Domain"/>
    <property type="match status" value="1"/>
</dbReference>
<evidence type="ECO:0000313" key="4">
    <source>
        <dbReference type="EMBL" id="EYU40026.1"/>
    </source>
</evidence>